<dbReference type="InterPro" id="IPR001173">
    <property type="entry name" value="Glyco_trans_2-like"/>
</dbReference>
<feature type="domain" description="Glycosyltransferase 2-like" evidence="1">
    <location>
        <begin position="3"/>
        <end position="146"/>
    </location>
</feature>
<dbReference type="CDD" id="cd00761">
    <property type="entry name" value="Glyco_tranf_GTA_type"/>
    <property type="match status" value="1"/>
</dbReference>
<sequence length="307" mass="36784">MISILIPTFQYKTLALVKNLYRQATTERIVFEIIVQDDGSKNLEILNHNKKINKISNCKFLINTINIGRSENRNSLIRKAKYDWILFIDCDMKICNEFYLKNFIEHMIGNKIIFGGIIYNTELPEKNYLLRWYYGKHRETQSVLKRNKNPYKSCLISNTLIPKSILLKTPFRKEITEYGYEDIMFILDIKKSGVFIKHIDNPTIHDYNEQSFEYLLKWKCSLNNLKMLLDKNILHHQDNAITYLYYWLNKVYLKNIFLFFFIKFQKKLEYNLLSSNPSLFLFDIYRLGYFCKISTKKEEKNSSTLLI</sequence>
<evidence type="ECO:0000313" key="2">
    <source>
        <dbReference type="EMBL" id="PDS25245.1"/>
    </source>
</evidence>
<reference evidence="2 3" key="1">
    <citation type="submission" date="2017-09" db="EMBL/GenBank/DDBJ databases">
        <title>Whole genomes of Flavobacteriaceae.</title>
        <authorList>
            <person name="Stine C."/>
            <person name="Li C."/>
            <person name="Tadesse D."/>
        </authorList>
    </citation>
    <scope>NUCLEOTIDE SEQUENCE [LARGE SCALE GENOMIC DNA]</scope>
    <source>
        <strain evidence="2 3">ATCC 35036</strain>
    </source>
</reference>
<dbReference type="AlphaFoldDB" id="A0A2H3KCW4"/>
<dbReference type="EMBL" id="PCMW01000030">
    <property type="protein sequence ID" value="PDS25245.1"/>
    <property type="molecule type" value="Genomic_DNA"/>
</dbReference>
<evidence type="ECO:0000259" key="1">
    <source>
        <dbReference type="Pfam" id="PF00535"/>
    </source>
</evidence>
<name>A0A2H3KCW4_9FLAO</name>
<dbReference type="OrthoDB" id="761861at2"/>
<dbReference type="SUPFAM" id="SSF53448">
    <property type="entry name" value="Nucleotide-diphospho-sugar transferases"/>
    <property type="match status" value="1"/>
</dbReference>
<proteinExistence type="predicted"/>
<dbReference type="Pfam" id="PF00535">
    <property type="entry name" value="Glycos_transf_2"/>
    <property type="match status" value="1"/>
</dbReference>
<organism evidence="2 3">
    <name type="scientific">Flavobacterium branchiophilum</name>
    <dbReference type="NCBI Taxonomy" id="55197"/>
    <lineage>
        <taxon>Bacteria</taxon>
        <taxon>Pseudomonadati</taxon>
        <taxon>Bacteroidota</taxon>
        <taxon>Flavobacteriia</taxon>
        <taxon>Flavobacteriales</taxon>
        <taxon>Flavobacteriaceae</taxon>
        <taxon>Flavobacterium</taxon>
    </lineage>
</organism>
<keyword evidence="2" id="KW-0808">Transferase</keyword>
<comment type="caution">
    <text evidence="2">The sequence shown here is derived from an EMBL/GenBank/DDBJ whole genome shotgun (WGS) entry which is preliminary data.</text>
</comment>
<gene>
    <name evidence="2" type="ORF">B0A77_05255</name>
</gene>
<dbReference type="Proteomes" id="UP000220828">
    <property type="component" value="Unassembled WGS sequence"/>
</dbReference>
<dbReference type="InterPro" id="IPR029044">
    <property type="entry name" value="Nucleotide-diphossugar_trans"/>
</dbReference>
<accession>A0A2H3KCW4</accession>
<dbReference type="RefSeq" id="WP_097553786.1">
    <property type="nucleotide sequence ID" value="NZ_PCMW01000030.1"/>
</dbReference>
<dbReference type="GO" id="GO:0016740">
    <property type="term" value="F:transferase activity"/>
    <property type="evidence" value="ECO:0007669"/>
    <property type="project" value="UniProtKB-KW"/>
</dbReference>
<protein>
    <submittedName>
        <fullName evidence="2">Glycosyl transferase</fullName>
    </submittedName>
</protein>
<dbReference type="Gene3D" id="3.90.550.10">
    <property type="entry name" value="Spore Coat Polysaccharide Biosynthesis Protein SpsA, Chain A"/>
    <property type="match status" value="1"/>
</dbReference>
<evidence type="ECO:0000313" key="3">
    <source>
        <dbReference type="Proteomes" id="UP000220828"/>
    </source>
</evidence>